<evidence type="ECO:0000256" key="3">
    <source>
        <dbReference type="ARBA" id="ARBA00029721"/>
    </source>
</evidence>
<dbReference type="InterPro" id="IPR008494">
    <property type="entry name" value="DUF776"/>
</dbReference>
<proteinExistence type="predicted"/>
<name>A0A0B6Y963_9EUPU</name>
<dbReference type="EMBL" id="HACG01006002">
    <property type="protein sequence ID" value="CEK52867.1"/>
    <property type="molecule type" value="Transcribed_RNA"/>
</dbReference>
<evidence type="ECO:0000313" key="5">
    <source>
        <dbReference type="EMBL" id="CEK52867.1"/>
    </source>
</evidence>
<sequence>MGGEDKEKNVTKASGKRDHVQYGFDTSMSRLLQDFTSAELLSNTSEVSKGTNSYPDSDCETVATAMKHLHIRRPVITKQKKNRTWTLKKKHSINTLNLAVAACGNPRPIVWPARLSGQSEKCHSNILRPSRLPVEKKCIPDHETKPTINTSASDKEKLSQVQDNITFGDASSADYSRLSFSSLCEQTTNNTKGGTTVQEKMCNLTPSHEALVGPAKTLCKRHSTSSVPPAKIARTFVNDGESSSSEAEFLNYRNHGSTFSCDSSFDSTPKPPLVSDGIRRHTSNATLCTNHAATNVSSPSSLETLSTLRSALTSCGQSVTQSSLDSVNHSSSMEARPEETNVNELASYFEDLVHIPRKMSTMAEMMYA</sequence>
<dbReference type="PANTHER" id="PTHR31383">
    <property type="entry name" value="OXIDATIVE STRESS-RESPONSE SERINE-RICH PROTEIN 1"/>
    <property type="match status" value="1"/>
</dbReference>
<organism evidence="5">
    <name type="scientific">Arion vulgaris</name>
    <dbReference type="NCBI Taxonomy" id="1028688"/>
    <lineage>
        <taxon>Eukaryota</taxon>
        <taxon>Metazoa</taxon>
        <taxon>Spiralia</taxon>
        <taxon>Lophotrochozoa</taxon>
        <taxon>Mollusca</taxon>
        <taxon>Gastropoda</taxon>
        <taxon>Heterobranchia</taxon>
        <taxon>Euthyneura</taxon>
        <taxon>Panpulmonata</taxon>
        <taxon>Eupulmonata</taxon>
        <taxon>Stylommatophora</taxon>
        <taxon>Helicina</taxon>
        <taxon>Arionoidea</taxon>
        <taxon>Arionidae</taxon>
        <taxon>Arion</taxon>
    </lineage>
</organism>
<evidence type="ECO:0000256" key="1">
    <source>
        <dbReference type="ARBA" id="ARBA00015005"/>
    </source>
</evidence>
<keyword evidence="2" id="KW-0597">Phosphoprotein</keyword>
<protein>
    <recommendedName>
        <fullName evidence="1">Oxidative stress-responsive serine-rich protein 1</fullName>
    </recommendedName>
    <alternativeName>
        <fullName evidence="4">Oxidative stress-responsive protein 1</fullName>
    </alternativeName>
    <alternativeName>
        <fullName evidence="3">Peroxide-inducible transcript 1 protein</fullName>
    </alternativeName>
</protein>
<reference evidence="5" key="1">
    <citation type="submission" date="2014-12" db="EMBL/GenBank/DDBJ databases">
        <title>Insight into the proteome of Arion vulgaris.</title>
        <authorList>
            <person name="Aradska J."/>
            <person name="Bulat T."/>
            <person name="Smidak R."/>
            <person name="Sarate P."/>
            <person name="Gangsoo J."/>
            <person name="Sialana F."/>
            <person name="Bilban M."/>
            <person name="Lubec G."/>
        </authorList>
    </citation>
    <scope>NUCLEOTIDE SEQUENCE</scope>
    <source>
        <tissue evidence="5">Skin</tissue>
    </source>
</reference>
<evidence type="ECO:0000256" key="4">
    <source>
        <dbReference type="ARBA" id="ARBA00031405"/>
    </source>
</evidence>
<evidence type="ECO:0000256" key="2">
    <source>
        <dbReference type="ARBA" id="ARBA00022553"/>
    </source>
</evidence>
<dbReference type="AlphaFoldDB" id="A0A0B6Y963"/>
<gene>
    <name evidence="5" type="primary">ORF18298</name>
</gene>
<accession>A0A0B6Y963</accession>
<dbReference type="GO" id="GO:0070301">
    <property type="term" value="P:cellular response to hydrogen peroxide"/>
    <property type="evidence" value="ECO:0007669"/>
    <property type="project" value="TreeGrafter"/>
</dbReference>
<dbReference type="PANTHER" id="PTHR31383:SF2">
    <property type="entry name" value="OXIDATIVE STRESS-RESPONSIVE SERINE-RICH PROTEIN 1"/>
    <property type="match status" value="1"/>
</dbReference>